<proteinExistence type="predicted"/>
<evidence type="ECO:0000313" key="3">
    <source>
        <dbReference type="WBParaSite" id="PgB18_g020_t08"/>
    </source>
</evidence>
<evidence type="ECO:0000313" key="2">
    <source>
        <dbReference type="WBParaSite" id="PgB18_g020_t04"/>
    </source>
</evidence>
<evidence type="ECO:0000313" key="1">
    <source>
        <dbReference type="Proteomes" id="UP000887569"/>
    </source>
</evidence>
<organism evidence="1 2">
    <name type="scientific">Parascaris univalens</name>
    <name type="common">Nematode worm</name>
    <dbReference type="NCBI Taxonomy" id="6257"/>
    <lineage>
        <taxon>Eukaryota</taxon>
        <taxon>Metazoa</taxon>
        <taxon>Ecdysozoa</taxon>
        <taxon>Nematoda</taxon>
        <taxon>Chromadorea</taxon>
        <taxon>Rhabditida</taxon>
        <taxon>Spirurina</taxon>
        <taxon>Ascaridomorpha</taxon>
        <taxon>Ascaridoidea</taxon>
        <taxon>Ascarididae</taxon>
        <taxon>Parascaris</taxon>
    </lineage>
</organism>
<reference evidence="2 3" key="1">
    <citation type="submission" date="2022-11" db="UniProtKB">
        <authorList>
            <consortium name="WormBaseParasite"/>
        </authorList>
    </citation>
    <scope>IDENTIFICATION</scope>
</reference>
<dbReference type="AlphaFoldDB" id="A0A914ZV57"/>
<dbReference type="WBParaSite" id="PgB18_g020_t04">
    <property type="protein sequence ID" value="PgB18_g020_t04"/>
    <property type="gene ID" value="PgB18_g020"/>
</dbReference>
<keyword evidence="1" id="KW-1185">Reference proteome</keyword>
<protein>
    <submittedName>
        <fullName evidence="2 3">Uncharacterized protein</fullName>
    </submittedName>
</protein>
<dbReference type="Proteomes" id="UP000887569">
    <property type="component" value="Unplaced"/>
</dbReference>
<dbReference type="WBParaSite" id="PgB18_g020_t08">
    <property type="protein sequence ID" value="PgB18_g020_t08"/>
    <property type="gene ID" value="PgB18_g020"/>
</dbReference>
<accession>A0A914ZV57</accession>
<name>A0A914ZV57_PARUN</name>
<sequence>MILKETPVRGLSKYFVFVQRTASSITQGWLQYEFRQGERLRETTCRSMILYPFTVYSHPHFRHLHHCWKVNRLHERHITAHKFSQSFPDS</sequence>